<comment type="caution">
    <text evidence="1">The sequence shown here is derived from an EMBL/GenBank/DDBJ whole genome shotgun (WGS) entry which is preliminary data.</text>
</comment>
<dbReference type="PROSITE" id="PS51257">
    <property type="entry name" value="PROKAR_LIPOPROTEIN"/>
    <property type="match status" value="1"/>
</dbReference>
<keyword evidence="2" id="KW-1185">Reference proteome</keyword>
<sequence>MEPLGRTSRVAFAPTTTGSAACLSACIRPPSLPTYSWYPYLFYDPSCPPGDPGLPPAPHRVCPSSPVLRSVVEGGYRPIWETKQNK</sequence>
<evidence type="ECO:0000313" key="1">
    <source>
        <dbReference type="EMBL" id="RCI15472.1"/>
    </source>
</evidence>
<protein>
    <submittedName>
        <fullName evidence="1">Uncharacterized protein</fullName>
    </submittedName>
</protein>
<gene>
    <name evidence="1" type="ORF">L249_3632</name>
</gene>
<proteinExistence type="predicted"/>
<reference evidence="1 2" key="1">
    <citation type="journal article" date="2015" name="BMC Genomics">
        <title>Insights from the genome of Ophiocordyceps polyrhachis-furcata to pathogenicity and host specificity in insect fungi.</title>
        <authorList>
            <person name="Wichadakul D."/>
            <person name="Kobmoo N."/>
            <person name="Ingsriswang S."/>
            <person name="Tangphatsornruang S."/>
            <person name="Chantasingh D."/>
            <person name="Luangsa-ard J.J."/>
            <person name="Eurwilaichitr L."/>
        </authorList>
    </citation>
    <scope>NUCLEOTIDE SEQUENCE [LARGE SCALE GENOMIC DNA]</scope>
    <source>
        <strain evidence="1 2">BCC 54312</strain>
    </source>
</reference>
<dbReference type="Proteomes" id="UP000253664">
    <property type="component" value="Unassembled WGS sequence"/>
</dbReference>
<accession>A0A367LMJ3</accession>
<dbReference type="EMBL" id="LKCN02000002">
    <property type="protein sequence ID" value="RCI15472.1"/>
    <property type="molecule type" value="Genomic_DNA"/>
</dbReference>
<evidence type="ECO:0000313" key="2">
    <source>
        <dbReference type="Proteomes" id="UP000253664"/>
    </source>
</evidence>
<name>A0A367LMJ3_9HYPO</name>
<organism evidence="1 2">
    <name type="scientific">Ophiocordyceps polyrhachis-furcata BCC 54312</name>
    <dbReference type="NCBI Taxonomy" id="1330021"/>
    <lineage>
        <taxon>Eukaryota</taxon>
        <taxon>Fungi</taxon>
        <taxon>Dikarya</taxon>
        <taxon>Ascomycota</taxon>
        <taxon>Pezizomycotina</taxon>
        <taxon>Sordariomycetes</taxon>
        <taxon>Hypocreomycetidae</taxon>
        <taxon>Hypocreales</taxon>
        <taxon>Ophiocordycipitaceae</taxon>
        <taxon>Ophiocordyceps</taxon>
    </lineage>
</organism>
<dbReference type="AlphaFoldDB" id="A0A367LMJ3"/>